<reference evidence="2 3" key="1">
    <citation type="submission" date="2024-02" db="EMBL/GenBank/DDBJ databases">
        <authorList>
            <person name="Chen Y."/>
            <person name="Shah S."/>
            <person name="Dougan E. K."/>
            <person name="Thang M."/>
            <person name="Chan C."/>
        </authorList>
    </citation>
    <scope>NUCLEOTIDE SEQUENCE [LARGE SCALE GENOMIC DNA]</scope>
</reference>
<sequence length="287" mass="31890">MLTPISLARAKSASVLTPRRFRLKTPEQSPQSSHSAMADDKVERLAWSPLSSRTLSPEEEPSSMERERWTDATRAAARRPASSQEHMEMRLKMLERRVEDLEHHLIKEAEDSRFEDPVPQELRNDLFDLLRFEATKQASLLASKTEEQLAAADRQLTGLLSKAQALIQQSAEQMEEQLVRRSGQLLQAMKARPCGSDLAGRARGLQADQASESLFTFEDQGEPVPSSRSRRNGAEAMLSQQELLPSRPNGRDQPEVAGRGRAGPVSPTSPMRTGTSVAELMAKLPRG</sequence>
<protein>
    <submittedName>
        <fullName evidence="2">Uncharacterized protein</fullName>
    </submittedName>
</protein>
<name>A0ABP0S3E9_9DINO</name>
<proteinExistence type="predicted"/>
<accession>A0ABP0S3E9</accession>
<evidence type="ECO:0000313" key="2">
    <source>
        <dbReference type="EMBL" id="CAK9106887.1"/>
    </source>
</evidence>
<feature type="region of interest" description="Disordered" evidence="1">
    <location>
        <begin position="213"/>
        <end position="287"/>
    </location>
</feature>
<feature type="compositionally biased region" description="Polar residues" evidence="1">
    <location>
        <begin position="266"/>
        <end position="276"/>
    </location>
</feature>
<comment type="caution">
    <text evidence="2">The sequence shown here is derived from an EMBL/GenBank/DDBJ whole genome shotgun (WGS) entry which is preliminary data.</text>
</comment>
<dbReference type="Proteomes" id="UP001642484">
    <property type="component" value="Unassembled WGS sequence"/>
</dbReference>
<gene>
    <name evidence="2" type="ORF">CCMP2556_LOCUS49905</name>
</gene>
<feature type="region of interest" description="Disordered" evidence="1">
    <location>
        <begin position="18"/>
        <end position="85"/>
    </location>
</feature>
<evidence type="ECO:0000256" key="1">
    <source>
        <dbReference type="SAM" id="MobiDB-lite"/>
    </source>
</evidence>
<organism evidence="2 3">
    <name type="scientific">Durusdinium trenchii</name>
    <dbReference type="NCBI Taxonomy" id="1381693"/>
    <lineage>
        <taxon>Eukaryota</taxon>
        <taxon>Sar</taxon>
        <taxon>Alveolata</taxon>
        <taxon>Dinophyceae</taxon>
        <taxon>Suessiales</taxon>
        <taxon>Symbiodiniaceae</taxon>
        <taxon>Durusdinium</taxon>
    </lineage>
</organism>
<dbReference type="EMBL" id="CAXAMN010026917">
    <property type="protein sequence ID" value="CAK9106887.1"/>
    <property type="molecule type" value="Genomic_DNA"/>
</dbReference>
<evidence type="ECO:0000313" key="3">
    <source>
        <dbReference type="Proteomes" id="UP001642484"/>
    </source>
</evidence>
<feature type="compositionally biased region" description="Polar residues" evidence="1">
    <location>
        <begin position="26"/>
        <end position="35"/>
    </location>
</feature>
<keyword evidence="3" id="KW-1185">Reference proteome</keyword>
<feature type="compositionally biased region" description="Low complexity" evidence="1">
    <location>
        <begin position="72"/>
        <end position="81"/>
    </location>
</feature>